<feature type="domain" description="FAD dependent oxidoreductase" evidence="6">
    <location>
        <begin position="14"/>
        <end position="385"/>
    </location>
</feature>
<comment type="similarity">
    <text evidence="2">Belongs to the FAD-dependent glycerol-3-phosphate dehydrogenase family.</text>
</comment>
<evidence type="ECO:0000256" key="1">
    <source>
        <dbReference type="ARBA" id="ARBA00001974"/>
    </source>
</evidence>
<dbReference type="InterPro" id="IPR006076">
    <property type="entry name" value="FAD-dep_OxRdtase"/>
</dbReference>
<dbReference type="InterPro" id="IPR038299">
    <property type="entry name" value="DAO_C_sf"/>
</dbReference>
<keyword evidence="3" id="KW-0285">Flavoprotein</keyword>
<dbReference type="Proteomes" id="UP001596411">
    <property type="component" value="Unassembled WGS sequence"/>
</dbReference>
<dbReference type="InterPro" id="IPR000447">
    <property type="entry name" value="G3P_DH_FAD-dep"/>
</dbReference>
<dbReference type="PANTHER" id="PTHR11985">
    <property type="entry name" value="GLYCEROL-3-PHOSPHATE DEHYDROGENASE"/>
    <property type="match status" value="1"/>
</dbReference>
<keyword evidence="8" id="KW-1185">Reference proteome</keyword>
<evidence type="ECO:0000313" key="7">
    <source>
        <dbReference type="EMBL" id="MFC7091635.1"/>
    </source>
</evidence>
<protein>
    <submittedName>
        <fullName evidence="7">FAD-dependent oxidoreductase</fullName>
    </submittedName>
</protein>
<organism evidence="7 8">
    <name type="scientific">Halomonas salifodinae</name>
    <dbReference type="NCBI Taxonomy" id="438745"/>
    <lineage>
        <taxon>Bacteria</taxon>
        <taxon>Pseudomonadati</taxon>
        <taxon>Pseudomonadota</taxon>
        <taxon>Gammaproteobacteria</taxon>
        <taxon>Oceanospirillales</taxon>
        <taxon>Halomonadaceae</taxon>
        <taxon>Halomonas</taxon>
    </lineage>
</organism>
<dbReference type="SUPFAM" id="SSF51905">
    <property type="entry name" value="FAD/NAD(P)-binding domain"/>
    <property type="match status" value="1"/>
</dbReference>
<dbReference type="PRINTS" id="PR01001">
    <property type="entry name" value="FADG3PDH"/>
</dbReference>
<dbReference type="RefSeq" id="WP_346064292.1">
    <property type="nucleotide sequence ID" value="NZ_BAAADR010000047.1"/>
</dbReference>
<name>A0ABW2F2J3_9GAMM</name>
<dbReference type="PROSITE" id="PS51257">
    <property type="entry name" value="PROKAR_LIPOPROTEIN"/>
    <property type="match status" value="1"/>
</dbReference>
<dbReference type="Gene3D" id="1.10.8.870">
    <property type="entry name" value="Alpha-glycerophosphate oxidase, cap domain"/>
    <property type="match status" value="1"/>
</dbReference>
<evidence type="ECO:0000256" key="3">
    <source>
        <dbReference type="ARBA" id="ARBA00022630"/>
    </source>
</evidence>
<dbReference type="EMBL" id="JBHSZP010000039">
    <property type="protein sequence ID" value="MFC7091635.1"/>
    <property type="molecule type" value="Genomic_DNA"/>
</dbReference>
<keyword evidence="5" id="KW-0560">Oxidoreductase</keyword>
<comment type="caution">
    <text evidence="7">The sequence shown here is derived from an EMBL/GenBank/DDBJ whole genome shotgun (WGS) entry which is preliminary data.</text>
</comment>
<dbReference type="InterPro" id="IPR036188">
    <property type="entry name" value="FAD/NAD-bd_sf"/>
</dbReference>
<evidence type="ECO:0000313" key="8">
    <source>
        <dbReference type="Proteomes" id="UP001596411"/>
    </source>
</evidence>
<reference evidence="8" key="1">
    <citation type="journal article" date="2019" name="Int. J. Syst. Evol. Microbiol.">
        <title>The Global Catalogue of Microorganisms (GCM) 10K type strain sequencing project: providing services to taxonomists for standard genome sequencing and annotation.</title>
        <authorList>
            <consortium name="The Broad Institute Genomics Platform"/>
            <consortium name="The Broad Institute Genome Sequencing Center for Infectious Disease"/>
            <person name="Wu L."/>
            <person name="Ma J."/>
        </authorList>
    </citation>
    <scope>NUCLEOTIDE SEQUENCE [LARGE SCALE GENOMIC DNA]</scope>
    <source>
        <strain evidence="8">CGMCC 1.13666</strain>
    </source>
</reference>
<evidence type="ECO:0000259" key="6">
    <source>
        <dbReference type="Pfam" id="PF01266"/>
    </source>
</evidence>
<dbReference type="Pfam" id="PF01266">
    <property type="entry name" value="DAO"/>
    <property type="match status" value="1"/>
</dbReference>
<accession>A0ABW2F2J3</accession>
<dbReference type="PANTHER" id="PTHR11985:SF35">
    <property type="entry name" value="ANAEROBIC GLYCEROL-3-PHOSPHATE DEHYDROGENASE SUBUNIT A"/>
    <property type="match status" value="1"/>
</dbReference>
<gene>
    <name evidence="7" type="ORF">ACFQH5_19005</name>
</gene>
<keyword evidence="4" id="KW-0274">FAD</keyword>
<proteinExistence type="inferred from homology"/>
<sequence>MIRPALDQMASEYDVVVVGAGATGCATARELAIRGFSVLLLDRNDIGSGTSSRSSRLLYCGLGYMKPDYPLWKIPFHPVDMLGRLYRAWLTMRCRTELVREMPEHLTRRTFYFPYAGHGGRQYPDSIIDVGYRLLSSFGSKDAPLGYQRLETKEARKQSGLVRGLGSNLNAVGSFYEYQYSWPERICVDTALEAESLGVTIRNYAEVTSLKYSSSQWHVTIAERAPECHGEKEVRARMVVNASGPWVDNVLKSAAPSNARRQVLGVKGVNVMVRLPDEFRGQGLESFSSRGEPFYVFPWGDMHFIGPTEDRVDTAPENERVLSDEVEYLLGEANTLFPDLNISKEDIVHAWCGVRPSSTRDGKTLSGVIQLNESSDMPNFVSVTGVMIMLHRHAARMTVKFVEKKLGKVRERKDEKIKKATIKKPDFASFDDEKIGSLAREEHVVTLTDLLRRRLPYGWGSDLGVNRLEEISKIAAKAIGWTEARRKHECEEYLKEVSSHFLTIRKTCSSHSHTS</sequence>
<dbReference type="Gene3D" id="3.50.50.60">
    <property type="entry name" value="FAD/NAD(P)-binding domain"/>
    <property type="match status" value="1"/>
</dbReference>
<dbReference type="Gene3D" id="3.30.9.10">
    <property type="entry name" value="D-Amino Acid Oxidase, subunit A, domain 2"/>
    <property type="match status" value="1"/>
</dbReference>
<evidence type="ECO:0000256" key="4">
    <source>
        <dbReference type="ARBA" id="ARBA00022827"/>
    </source>
</evidence>
<evidence type="ECO:0000256" key="5">
    <source>
        <dbReference type="ARBA" id="ARBA00023002"/>
    </source>
</evidence>
<comment type="cofactor">
    <cofactor evidence="1">
        <name>FAD</name>
        <dbReference type="ChEBI" id="CHEBI:57692"/>
    </cofactor>
</comment>
<evidence type="ECO:0000256" key="2">
    <source>
        <dbReference type="ARBA" id="ARBA00007330"/>
    </source>
</evidence>